<dbReference type="KEGG" id="gfm:Enr17x_20930"/>
<name>A0A518IAB4_9PLAN</name>
<dbReference type="Proteomes" id="UP000318313">
    <property type="component" value="Chromosome"/>
</dbReference>
<dbReference type="RefSeq" id="WP_145308281.1">
    <property type="nucleotide sequence ID" value="NZ_CP037452.1"/>
</dbReference>
<gene>
    <name evidence="1" type="ORF">Enr17x_20930</name>
</gene>
<keyword evidence="2" id="KW-1185">Reference proteome</keyword>
<dbReference type="OrthoDB" id="260014at2"/>
<sequence length="247" mass="27926">MQNDSTRNINNWSVGITTAPRKQNTLSMTLNSLKAAGWESPRLFAEPGTEIPPEYQTLPLSERDEVLGAFPNWYLALTELVLRTPRAEAFMICQDDVLFSKNLRDYLELNLWPADQVGVVSIYCPSHYQQTTNSGFLREDRGWSSWGALAYVFSNPSARSILSDPLVLNHRDFGPAEGLHNIDSVVGYWCERHQLPYYVHFPSLAQHIGEFSTIYPRATASGKRMAHQFLDQVSISPDNTHPKTKPA</sequence>
<dbReference type="AlphaFoldDB" id="A0A518IAB4"/>
<evidence type="ECO:0008006" key="3">
    <source>
        <dbReference type="Google" id="ProtNLM"/>
    </source>
</evidence>
<evidence type="ECO:0000313" key="2">
    <source>
        <dbReference type="Proteomes" id="UP000318313"/>
    </source>
</evidence>
<proteinExistence type="predicted"/>
<accession>A0A518IAB4</accession>
<organism evidence="1 2">
    <name type="scientific">Gimesia fumaroli</name>
    <dbReference type="NCBI Taxonomy" id="2527976"/>
    <lineage>
        <taxon>Bacteria</taxon>
        <taxon>Pseudomonadati</taxon>
        <taxon>Planctomycetota</taxon>
        <taxon>Planctomycetia</taxon>
        <taxon>Planctomycetales</taxon>
        <taxon>Planctomycetaceae</taxon>
        <taxon>Gimesia</taxon>
    </lineage>
</organism>
<reference evidence="1 2" key="1">
    <citation type="submission" date="2019-03" db="EMBL/GenBank/DDBJ databases">
        <title>Deep-cultivation of Planctomycetes and their phenomic and genomic characterization uncovers novel biology.</title>
        <authorList>
            <person name="Wiegand S."/>
            <person name="Jogler M."/>
            <person name="Boedeker C."/>
            <person name="Pinto D."/>
            <person name="Vollmers J."/>
            <person name="Rivas-Marin E."/>
            <person name="Kohn T."/>
            <person name="Peeters S.H."/>
            <person name="Heuer A."/>
            <person name="Rast P."/>
            <person name="Oberbeckmann S."/>
            <person name="Bunk B."/>
            <person name="Jeske O."/>
            <person name="Meyerdierks A."/>
            <person name="Storesund J.E."/>
            <person name="Kallscheuer N."/>
            <person name="Luecker S."/>
            <person name="Lage O.M."/>
            <person name="Pohl T."/>
            <person name="Merkel B.J."/>
            <person name="Hornburger P."/>
            <person name="Mueller R.-W."/>
            <person name="Bruemmer F."/>
            <person name="Labrenz M."/>
            <person name="Spormann A.M."/>
            <person name="Op den Camp H."/>
            <person name="Overmann J."/>
            <person name="Amann R."/>
            <person name="Jetten M.S.M."/>
            <person name="Mascher T."/>
            <person name="Medema M.H."/>
            <person name="Devos D.P."/>
            <person name="Kaster A.-K."/>
            <person name="Ovreas L."/>
            <person name="Rohde M."/>
            <person name="Galperin M.Y."/>
            <person name="Jogler C."/>
        </authorList>
    </citation>
    <scope>NUCLEOTIDE SEQUENCE [LARGE SCALE GENOMIC DNA]</scope>
    <source>
        <strain evidence="1 2">Enr17</strain>
    </source>
</reference>
<dbReference type="EMBL" id="CP037452">
    <property type="protein sequence ID" value="QDV50057.1"/>
    <property type="molecule type" value="Genomic_DNA"/>
</dbReference>
<evidence type="ECO:0000313" key="1">
    <source>
        <dbReference type="EMBL" id="QDV50057.1"/>
    </source>
</evidence>
<protein>
    <recommendedName>
        <fullName evidence="3">Glycosyltransferase family 25 (LPS biosynthesis protein)</fullName>
    </recommendedName>
</protein>